<feature type="transmembrane region" description="Helical" evidence="1">
    <location>
        <begin position="97"/>
        <end position="121"/>
    </location>
</feature>
<dbReference type="Proteomes" id="UP000292580">
    <property type="component" value="Unassembled WGS sequence"/>
</dbReference>
<feature type="transmembrane region" description="Helical" evidence="1">
    <location>
        <begin position="127"/>
        <end position="147"/>
    </location>
</feature>
<dbReference type="RefSeq" id="WP_130645533.1">
    <property type="nucleotide sequence ID" value="NZ_PGCL01000001.1"/>
</dbReference>
<name>A0A483CPZ4_9EURY</name>
<keyword evidence="1" id="KW-0812">Transmembrane</keyword>
<sequence>MGKADSLARFFSRPFFLSLTIGLPFCIFKLLFGLSAIRAGGGDRPLLALFGAGVLLWAGVDMMMNAGRALLDLLGRGAPFEYCSIAQMGRLVGMPTVFLAFDTLLSFSIICIMLWSGWIAALTPWESVVWSGATTLNLISLSIVMLLTEIRRV</sequence>
<dbReference type="AlphaFoldDB" id="A0A483CPZ4"/>
<proteinExistence type="predicted"/>
<organism evidence="2 3">
    <name type="scientific">Methanofollis fontis</name>
    <dbReference type="NCBI Taxonomy" id="2052832"/>
    <lineage>
        <taxon>Archaea</taxon>
        <taxon>Methanobacteriati</taxon>
        <taxon>Methanobacteriota</taxon>
        <taxon>Stenosarchaea group</taxon>
        <taxon>Methanomicrobia</taxon>
        <taxon>Methanomicrobiales</taxon>
        <taxon>Methanomicrobiaceae</taxon>
        <taxon>Methanofollis</taxon>
    </lineage>
</organism>
<keyword evidence="1" id="KW-1133">Transmembrane helix</keyword>
<evidence type="ECO:0000313" key="2">
    <source>
        <dbReference type="EMBL" id="TAJ45193.1"/>
    </source>
</evidence>
<protein>
    <submittedName>
        <fullName evidence="2">Uncharacterized protein</fullName>
    </submittedName>
</protein>
<evidence type="ECO:0000256" key="1">
    <source>
        <dbReference type="SAM" id="Phobius"/>
    </source>
</evidence>
<comment type="caution">
    <text evidence="2">The sequence shown here is derived from an EMBL/GenBank/DDBJ whole genome shotgun (WGS) entry which is preliminary data.</text>
</comment>
<dbReference type="OrthoDB" id="116387at2157"/>
<gene>
    <name evidence="2" type="ORF">CUJ86_00095</name>
</gene>
<accession>A0A483CPZ4</accession>
<keyword evidence="1" id="KW-0472">Membrane</keyword>
<evidence type="ECO:0000313" key="3">
    <source>
        <dbReference type="Proteomes" id="UP000292580"/>
    </source>
</evidence>
<reference evidence="2 3" key="1">
    <citation type="submission" date="2017-11" db="EMBL/GenBank/DDBJ databases">
        <title>Isolation and Characterization of Methanofollis Species from Methane Seep Offshore SW Taiwan.</title>
        <authorList>
            <person name="Teng N.-H."/>
            <person name="Lai M.-C."/>
            <person name="Chen S.-C."/>
        </authorList>
    </citation>
    <scope>NUCLEOTIDE SEQUENCE [LARGE SCALE GENOMIC DNA]</scope>
    <source>
        <strain evidence="2 3">FWC-SCC2</strain>
    </source>
</reference>
<keyword evidence="3" id="KW-1185">Reference proteome</keyword>
<feature type="transmembrane region" description="Helical" evidence="1">
    <location>
        <begin position="15"/>
        <end position="34"/>
    </location>
</feature>
<dbReference type="EMBL" id="PGCL01000001">
    <property type="protein sequence ID" value="TAJ45193.1"/>
    <property type="molecule type" value="Genomic_DNA"/>
</dbReference>